<evidence type="ECO:0008006" key="4">
    <source>
        <dbReference type="Google" id="ProtNLM"/>
    </source>
</evidence>
<proteinExistence type="predicted"/>
<dbReference type="EMBL" id="CP023067">
    <property type="protein sequence ID" value="ASY62508.1"/>
    <property type="molecule type" value="Genomic_DNA"/>
</dbReference>
<organism evidence="2 3">
    <name type="scientific">Sinorhizobium sojae CCBAU 05684</name>
    <dbReference type="NCBI Taxonomy" id="716928"/>
    <lineage>
        <taxon>Bacteria</taxon>
        <taxon>Pseudomonadati</taxon>
        <taxon>Pseudomonadota</taxon>
        <taxon>Alphaproteobacteria</taxon>
        <taxon>Hyphomicrobiales</taxon>
        <taxon>Rhizobiaceae</taxon>
        <taxon>Sinorhizobium/Ensifer group</taxon>
        <taxon>Sinorhizobium</taxon>
    </lineage>
</organism>
<accession>A0A249P9C2</accession>
<dbReference type="Pfam" id="PF03592">
    <property type="entry name" value="Terminase_2"/>
    <property type="match status" value="1"/>
</dbReference>
<sequence>MPVLKNARHEKFAQALAKGKTATDAYAAAGYKGDRTAASRLSTNVNISRRVEEIQGRVAERAEWTAADRLLALKTIFDAAAEKDARVAISAIAEANKMQGSYAPAKREITGANGGPISTVDLTNVSADDLERLEALFGPLAGGPGGDDEGDTSGEG</sequence>
<reference evidence="2 3" key="1">
    <citation type="submission" date="2017-08" db="EMBL/GenBank/DDBJ databases">
        <title>Multipartite genome sequences of Sinorhizobium species nodulating soybeans.</title>
        <authorList>
            <person name="Tian C.F."/>
        </authorList>
    </citation>
    <scope>NUCLEOTIDE SEQUENCE [LARGE SCALE GENOMIC DNA]</scope>
    <source>
        <strain evidence="2 3">CCBAU 05684</strain>
    </source>
</reference>
<dbReference type="Proteomes" id="UP000217211">
    <property type="component" value="Chromosome"/>
</dbReference>
<dbReference type="GO" id="GO:0051276">
    <property type="term" value="P:chromosome organization"/>
    <property type="evidence" value="ECO:0007669"/>
    <property type="project" value="InterPro"/>
</dbReference>
<dbReference type="STRING" id="716928.GCA_000261485_04816"/>
<feature type="region of interest" description="Disordered" evidence="1">
    <location>
        <begin position="137"/>
        <end position="156"/>
    </location>
</feature>
<name>A0A249P9C2_9HYPH</name>
<dbReference type="InterPro" id="IPR038713">
    <property type="entry name" value="Terminase_Gp1_N_sf"/>
</dbReference>
<dbReference type="InterPro" id="IPR005335">
    <property type="entry name" value="Terminase_ssu"/>
</dbReference>
<gene>
    <name evidence="2" type="ORF">SJ05684_c10510</name>
</gene>
<dbReference type="RefSeq" id="WP_050980184.1">
    <property type="nucleotide sequence ID" value="NZ_AJQT01000109.1"/>
</dbReference>
<evidence type="ECO:0000313" key="3">
    <source>
        <dbReference type="Proteomes" id="UP000217211"/>
    </source>
</evidence>
<protein>
    <recommendedName>
        <fullName evidence="4">Phage terminase, small subunit</fullName>
    </recommendedName>
</protein>
<feature type="compositionally biased region" description="Acidic residues" evidence="1">
    <location>
        <begin position="146"/>
        <end position="156"/>
    </location>
</feature>
<dbReference type="OrthoDB" id="9813753at2"/>
<dbReference type="Gene3D" id="1.10.10.1400">
    <property type="entry name" value="Terminase, small subunit, N-terminal DNA-binding domain, HTH motif"/>
    <property type="match status" value="1"/>
</dbReference>
<evidence type="ECO:0000256" key="1">
    <source>
        <dbReference type="SAM" id="MobiDB-lite"/>
    </source>
</evidence>
<evidence type="ECO:0000313" key="2">
    <source>
        <dbReference type="EMBL" id="ASY62508.1"/>
    </source>
</evidence>
<dbReference type="eggNOG" id="ENOG5033CTJ">
    <property type="taxonomic scope" value="Bacteria"/>
</dbReference>
<dbReference type="KEGG" id="esj:SJ05684_c10510"/>
<dbReference type="AlphaFoldDB" id="A0A249P9C2"/>
<keyword evidence="3" id="KW-1185">Reference proteome</keyword>